<reference evidence="1" key="1">
    <citation type="submission" date="2021-01" db="EMBL/GenBank/DDBJ databases">
        <authorList>
            <consortium name="Genoscope - CEA"/>
            <person name="William W."/>
        </authorList>
    </citation>
    <scope>NUCLEOTIDE SEQUENCE</scope>
</reference>
<keyword evidence="2" id="KW-1185">Reference proteome</keyword>
<dbReference type="EMBL" id="CAJJDN010000038">
    <property type="protein sequence ID" value="CAD8079179.1"/>
    <property type="molecule type" value="Genomic_DNA"/>
</dbReference>
<comment type="caution">
    <text evidence="1">The sequence shown here is derived from an EMBL/GenBank/DDBJ whole genome shotgun (WGS) entry which is preliminary data.</text>
</comment>
<accession>A0A8S1MI54</accession>
<evidence type="ECO:0000313" key="2">
    <source>
        <dbReference type="Proteomes" id="UP000692954"/>
    </source>
</evidence>
<proteinExistence type="predicted"/>
<gene>
    <name evidence="1" type="ORF">PSON_ATCC_30995.1.T0380323</name>
</gene>
<dbReference type="AlphaFoldDB" id="A0A8S1MI54"/>
<name>A0A8S1MI54_9CILI</name>
<protein>
    <submittedName>
        <fullName evidence="1">Uncharacterized protein</fullName>
    </submittedName>
</protein>
<organism evidence="1 2">
    <name type="scientific">Paramecium sonneborni</name>
    <dbReference type="NCBI Taxonomy" id="65129"/>
    <lineage>
        <taxon>Eukaryota</taxon>
        <taxon>Sar</taxon>
        <taxon>Alveolata</taxon>
        <taxon>Ciliophora</taxon>
        <taxon>Intramacronucleata</taxon>
        <taxon>Oligohymenophorea</taxon>
        <taxon>Peniculida</taxon>
        <taxon>Parameciidae</taxon>
        <taxon>Paramecium</taxon>
    </lineage>
</organism>
<sequence length="64" mass="7957">MFNWFKQDYIQKKMALQSSQTWHQITVKFNFIDPEKKKDVIKYKVLERRESDSSEKDWRICKLD</sequence>
<evidence type="ECO:0000313" key="1">
    <source>
        <dbReference type="EMBL" id="CAD8079179.1"/>
    </source>
</evidence>
<dbReference type="Proteomes" id="UP000692954">
    <property type="component" value="Unassembled WGS sequence"/>
</dbReference>